<keyword evidence="2" id="KW-1185">Reference proteome</keyword>
<dbReference type="Proteomes" id="UP000267535">
    <property type="component" value="Unassembled WGS sequence"/>
</dbReference>
<dbReference type="Gene3D" id="3.10.620.30">
    <property type="match status" value="1"/>
</dbReference>
<evidence type="ECO:0000313" key="1">
    <source>
        <dbReference type="EMBL" id="RRC97222.1"/>
    </source>
</evidence>
<sequence length="229" mass="26562">MKVMEPKTRNVCMFTNAPIFLLLISFSVFVQSVEKTTTKSPEDAYLTSDSASLRLSQWRNLIRMKHRFRAETDIVAVVDDFINKAKYQPDEQRLNGQDYWAAPKEFVAAGRGDCEDFAIAKLFTLQAMGVPVKRLRLVFTLLKGEKTRHLVLLYSPEDGSEPWVLDNLTTNIRVVSQRTDLQPVFSFTPKKIWMMKGWQQTVELSRPLNLPKWTRITRNWQARLDEFTG</sequence>
<name>A0A3P1SLR9_9GAMM</name>
<dbReference type="Pfam" id="PF06035">
    <property type="entry name" value="Peptidase_C93"/>
    <property type="match status" value="1"/>
</dbReference>
<dbReference type="PANTHER" id="PTHR39327:SF1">
    <property type="entry name" value="BLR5470 PROTEIN"/>
    <property type="match status" value="1"/>
</dbReference>
<dbReference type="PANTHER" id="PTHR39327">
    <property type="match status" value="1"/>
</dbReference>
<reference evidence="1 2" key="1">
    <citation type="submission" date="2018-11" db="EMBL/GenBank/DDBJ databases">
        <title>The draft genome sequence of Amphritea balenae JAMM 1525T.</title>
        <authorList>
            <person name="Fang Z."/>
            <person name="Zhang Y."/>
            <person name="Han X."/>
        </authorList>
    </citation>
    <scope>NUCLEOTIDE SEQUENCE [LARGE SCALE GENOMIC DNA]</scope>
    <source>
        <strain evidence="1 2">JAMM 1525</strain>
    </source>
</reference>
<dbReference type="OrthoDB" id="5401788at2"/>
<accession>A0A3P1SLR9</accession>
<protein>
    <recommendedName>
        <fullName evidence="3">Transglutaminase</fullName>
    </recommendedName>
</protein>
<dbReference type="InterPro" id="IPR010319">
    <property type="entry name" value="Transglutaminase-like_Cys_pept"/>
</dbReference>
<evidence type="ECO:0008006" key="3">
    <source>
        <dbReference type="Google" id="ProtNLM"/>
    </source>
</evidence>
<comment type="caution">
    <text evidence="1">The sequence shown here is derived from an EMBL/GenBank/DDBJ whole genome shotgun (WGS) entry which is preliminary data.</text>
</comment>
<proteinExistence type="predicted"/>
<gene>
    <name evidence="1" type="ORF">EHS89_18605</name>
</gene>
<dbReference type="AlphaFoldDB" id="A0A3P1SLR9"/>
<organism evidence="1 2">
    <name type="scientific">Amphritea balenae</name>
    <dbReference type="NCBI Taxonomy" id="452629"/>
    <lineage>
        <taxon>Bacteria</taxon>
        <taxon>Pseudomonadati</taxon>
        <taxon>Pseudomonadota</taxon>
        <taxon>Gammaproteobacteria</taxon>
        <taxon>Oceanospirillales</taxon>
        <taxon>Oceanospirillaceae</taxon>
        <taxon>Amphritea</taxon>
    </lineage>
</organism>
<dbReference type="EMBL" id="RQXV01000013">
    <property type="protein sequence ID" value="RRC97222.1"/>
    <property type="molecule type" value="Genomic_DNA"/>
</dbReference>
<evidence type="ECO:0000313" key="2">
    <source>
        <dbReference type="Proteomes" id="UP000267535"/>
    </source>
</evidence>